<feature type="coiled-coil region" evidence="1">
    <location>
        <begin position="3"/>
        <end position="30"/>
    </location>
</feature>
<name>A0A0R3NDT8_9BRAD</name>
<dbReference type="Pfam" id="PF01321">
    <property type="entry name" value="Creatinase_N"/>
    <property type="match status" value="1"/>
</dbReference>
<dbReference type="RefSeq" id="WP_057842903.1">
    <property type="nucleotide sequence ID" value="NZ_LLYA01000085.1"/>
</dbReference>
<dbReference type="InterPro" id="IPR029149">
    <property type="entry name" value="Creatin/AminoP/Spt16_N"/>
</dbReference>
<reference evidence="4 5" key="1">
    <citation type="submission" date="2014-03" db="EMBL/GenBank/DDBJ databases">
        <title>Bradyrhizobium valentinum sp. nov., isolated from effective nodules of Lupinus mariae-josephae, a lupine endemic of basic-lime soils in Eastern Spain.</title>
        <authorList>
            <person name="Duran D."/>
            <person name="Rey L."/>
            <person name="Navarro A."/>
            <person name="Busquets A."/>
            <person name="Imperial J."/>
            <person name="Ruiz-Argueso T."/>
        </authorList>
    </citation>
    <scope>NUCLEOTIDE SEQUENCE [LARGE SCALE GENOMIC DNA]</scope>
    <source>
        <strain evidence="4 5">Ro19</strain>
    </source>
</reference>
<dbReference type="Proteomes" id="UP000052023">
    <property type="component" value="Unassembled WGS sequence"/>
</dbReference>
<proteinExistence type="predicted"/>
<dbReference type="Gene3D" id="3.40.350.10">
    <property type="entry name" value="Creatinase/prolidase N-terminal domain"/>
    <property type="match status" value="1"/>
</dbReference>
<dbReference type="PANTHER" id="PTHR46112">
    <property type="entry name" value="AMINOPEPTIDASE"/>
    <property type="match status" value="1"/>
</dbReference>
<keyword evidence="1" id="KW-0175">Coiled coil</keyword>
<protein>
    <submittedName>
        <fullName evidence="4">Ectoine hydrolase DoeA</fullName>
    </submittedName>
</protein>
<dbReference type="EMBL" id="LLYA01000085">
    <property type="protein sequence ID" value="KRR28543.1"/>
    <property type="molecule type" value="Genomic_DNA"/>
</dbReference>
<feature type="domain" description="Creatinase N-terminal" evidence="3">
    <location>
        <begin position="16"/>
        <end position="160"/>
    </location>
</feature>
<sequence>MTATELRFEIAEYQERLAKTQKAMEREGIDVLIVTDPANIGWLTGYDGTSFYVHQCAIVRLDGPLIWFGRKIDANGARRTTYLDEDCIRFYEDYYVQSDRYHPMTVLGEIITSKGWGSSTIGIEMDVPYFTHAAFAALEASLPNAKFKNTTRLVKWQRIVKSAREMEYMRGAGKIVTAMYERIERVLRPGIKQNDLTAEIYDAGIRGVEGFWGDYPATVPLIGAGANAAAPHLTWSDRPIMPDESIFFELAGVHKRYHVPLSRTFYLGKPTQQILDAEKAVLEGMEAGFEQLVPGKTCEDVALAYFDGLARHGLKKEGRTGYSIGMGYPPGWGESSASFRRGDHTELKPGMCFHFMTGLWYGDWGIEITESLMITKGKPEILANYPRKLITIE</sequence>
<dbReference type="InterPro" id="IPR036005">
    <property type="entry name" value="Creatinase/aminopeptidase-like"/>
</dbReference>
<dbReference type="GO" id="GO:0016787">
    <property type="term" value="F:hydrolase activity"/>
    <property type="evidence" value="ECO:0007669"/>
    <property type="project" value="UniProtKB-KW"/>
</dbReference>
<comment type="caution">
    <text evidence="4">The sequence shown here is derived from an EMBL/GenBank/DDBJ whole genome shotgun (WGS) entry which is preliminary data.</text>
</comment>
<accession>A0A0R3NDT8</accession>
<dbReference type="InterPro" id="IPR050659">
    <property type="entry name" value="Peptidase_M24B"/>
</dbReference>
<evidence type="ECO:0000259" key="2">
    <source>
        <dbReference type="Pfam" id="PF00557"/>
    </source>
</evidence>
<dbReference type="CDD" id="cd01066">
    <property type="entry name" value="APP_MetAP"/>
    <property type="match status" value="1"/>
</dbReference>
<dbReference type="InterPro" id="IPR000994">
    <property type="entry name" value="Pept_M24"/>
</dbReference>
<evidence type="ECO:0000313" key="4">
    <source>
        <dbReference type="EMBL" id="KRR28543.1"/>
    </source>
</evidence>
<evidence type="ECO:0000256" key="1">
    <source>
        <dbReference type="SAM" id="Coils"/>
    </source>
</evidence>
<dbReference type="InterPro" id="IPR000587">
    <property type="entry name" value="Creatinase_N"/>
</dbReference>
<keyword evidence="5" id="KW-1185">Reference proteome</keyword>
<evidence type="ECO:0000313" key="5">
    <source>
        <dbReference type="Proteomes" id="UP000052023"/>
    </source>
</evidence>
<keyword evidence="4" id="KW-0378">Hydrolase</keyword>
<dbReference type="Pfam" id="PF00557">
    <property type="entry name" value="Peptidase_M24"/>
    <property type="match status" value="1"/>
</dbReference>
<dbReference type="SUPFAM" id="SSF53092">
    <property type="entry name" value="Creatinase/prolidase N-terminal domain"/>
    <property type="match status" value="1"/>
</dbReference>
<dbReference type="SUPFAM" id="SSF55920">
    <property type="entry name" value="Creatinase/aminopeptidase"/>
    <property type="match status" value="1"/>
</dbReference>
<dbReference type="Gene3D" id="3.90.230.10">
    <property type="entry name" value="Creatinase/methionine aminopeptidase superfamily"/>
    <property type="match status" value="1"/>
</dbReference>
<evidence type="ECO:0000259" key="3">
    <source>
        <dbReference type="Pfam" id="PF01321"/>
    </source>
</evidence>
<organism evidence="4 5">
    <name type="scientific">Bradyrhizobium retamae</name>
    <dbReference type="NCBI Taxonomy" id="1300035"/>
    <lineage>
        <taxon>Bacteria</taxon>
        <taxon>Pseudomonadati</taxon>
        <taxon>Pseudomonadota</taxon>
        <taxon>Alphaproteobacteria</taxon>
        <taxon>Hyphomicrobiales</taxon>
        <taxon>Nitrobacteraceae</taxon>
        <taxon>Bradyrhizobium</taxon>
    </lineage>
</organism>
<gene>
    <name evidence="4" type="ORF">CQ13_39515</name>
</gene>
<dbReference type="AlphaFoldDB" id="A0A0R3NDT8"/>
<feature type="domain" description="Peptidase M24" evidence="2">
    <location>
        <begin position="167"/>
        <end position="376"/>
    </location>
</feature>
<dbReference type="OrthoDB" id="9761809at2"/>
<dbReference type="PANTHER" id="PTHR46112:SF2">
    <property type="entry name" value="XAA-PRO AMINOPEPTIDASE P-RELATED"/>
    <property type="match status" value="1"/>
</dbReference>